<keyword evidence="1" id="KW-0472">Membrane</keyword>
<reference evidence="2 3" key="1">
    <citation type="submission" date="2022-04" db="EMBL/GenBank/DDBJ databases">
        <title>Positive selection, recombination, and allopatry shape intraspecific diversity of widespread and dominant cyanobacteria.</title>
        <authorList>
            <person name="Wei J."/>
            <person name="Shu W."/>
            <person name="Hu C."/>
        </authorList>
    </citation>
    <scope>NUCLEOTIDE SEQUENCE [LARGE SCALE GENOMIC DNA]</scope>
    <source>
        <strain evidence="2 3">DQ-A4</strain>
    </source>
</reference>
<comment type="caution">
    <text evidence="2">The sequence shown here is derived from an EMBL/GenBank/DDBJ whole genome shotgun (WGS) entry which is preliminary data.</text>
</comment>
<feature type="transmembrane region" description="Helical" evidence="1">
    <location>
        <begin position="78"/>
        <end position="99"/>
    </location>
</feature>
<dbReference type="RefSeq" id="WP_190704615.1">
    <property type="nucleotide sequence ID" value="NZ_JAMPKX010000011.1"/>
</dbReference>
<keyword evidence="3" id="KW-1185">Reference proteome</keyword>
<evidence type="ECO:0000313" key="3">
    <source>
        <dbReference type="Proteomes" id="UP001482513"/>
    </source>
</evidence>
<feature type="transmembrane region" description="Helical" evidence="1">
    <location>
        <begin position="43"/>
        <end position="66"/>
    </location>
</feature>
<evidence type="ECO:0000313" key="2">
    <source>
        <dbReference type="EMBL" id="MEP0949233.1"/>
    </source>
</evidence>
<sequence>MTSDLQALRITRSELDQLTGLDIDSVFMGRMIRPSVWRSRRQLLSLFITECLVLGTMFVVCLGLGLVLVSQQEGFDQFGALLLGIAGAIAIGAVAWHFYQWQRSKSFITLARLLDECDRHNDIIQALQVMEALDVAQGSGQGLQNSEILTALQSTRDSLTSALMTEKILRHHRALLDRRQDLFTTIEANLVTLQTLQVNHQASEYRQFLQEALNIGLAVQREMDANPYLPPDQ</sequence>
<proteinExistence type="predicted"/>
<gene>
    <name evidence="2" type="ORF">NC992_20305</name>
</gene>
<accession>A0ABV0KBC8</accession>
<dbReference type="EMBL" id="JAMPKX010000011">
    <property type="protein sequence ID" value="MEP0949233.1"/>
    <property type="molecule type" value="Genomic_DNA"/>
</dbReference>
<organism evidence="2 3">
    <name type="scientific">Leptolyngbya subtilissima DQ-A4</name>
    <dbReference type="NCBI Taxonomy" id="2933933"/>
    <lineage>
        <taxon>Bacteria</taxon>
        <taxon>Bacillati</taxon>
        <taxon>Cyanobacteriota</taxon>
        <taxon>Cyanophyceae</taxon>
        <taxon>Leptolyngbyales</taxon>
        <taxon>Leptolyngbyaceae</taxon>
        <taxon>Leptolyngbya group</taxon>
        <taxon>Leptolyngbya</taxon>
    </lineage>
</organism>
<dbReference type="Proteomes" id="UP001482513">
    <property type="component" value="Unassembled WGS sequence"/>
</dbReference>
<keyword evidence="1" id="KW-1133">Transmembrane helix</keyword>
<protein>
    <recommendedName>
        <fullName evidence="4">SMODS and SLOG-associating 2TM effector domain-containing protein</fullName>
    </recommendedName>
</protein>
<keyword evidence="1" id="KW-0812">Transmembrane</keyword>
<evidence type="ECO:0000256" key="1">
    <source>
        <dbReference type="SAM" id="Phobius"/>
    </source>
</evidence>
<name>A0ABV0KBC8_9CYAN</name>
<evidence type="ECO:0008006" key="4">
    <source>
        <dbReference type="Google" id="ProtNLM"/>
    </source>
</evidence>